<dbReference type="Proteomes" id="UP000182130">
    <property type="component" value="Unassembled WGS sequence"/>
</dbReference>
<reference evidence="3" key="1">
    <citation type="submission" date="2016-10" db="EMBL/GenBank/DDBJ databases">
        <authorList>
            <person name="Varghese N."/>
            <person name="Submissions S."/>
        </authorList>
    </citation>
    <scope>NUCLEOTIDE SEQUENCE [LARGE SCALE GENOMIC DNA]</scope>
    <source>
        <strain evidence="3">CGMCC 1.10783</strain>
    </source>
</reference>
<dbReference type="STRING" id="1045773.SAMN05216555_1159"/>
<dbReference type="Pfam" id="PF13399">
    <property type="entry name" value="LytR_C"/>
    <property type="match status" value="1"/>
</dbReference>
<name>A0A1G8VV83_9MICC</name>
<organism evidence="2 3">
    <name type="scientific">Arthrobacter cupressi</name>
    <dbReference type="NCBI Taxonomy" id="1045773"/>
    <lineage>
        <taxon>Bacteria</taxon>
        <taxon>Bacillati</taxon>
        <taxon>Actinomycetota</taxon>
        <taxon>Actinomycetes</taxon>
        <taxon>Micrococcales</taxon>
        <taxon>Micrococcaceae</taxon>
        <taxon>Arthrobacter</taxon>
    </lineage>
</organism>
<dbReference type="EMBL" id="FNEI01000015">
    <property type="protein sequence ID" value="SDJ69753.1"/>
    <property type="molecule type" value="Genomic_DNA"/>
</dbReference>
<protein>
    <submittedName>
        <fullName evidence="2">LytR cell envelope-related transcriptional attenuator</fullName>
    </submittedName>
</protein>
<evidence type="ECO:0000313" key="2">
    <source>
        <dbReference type="EMBL" id="SDJ69753.1"/>
    </source>
</evidence>
<dbReference type="RefSeq" id="WP_074590614.1">
    <property type="nucleotide sequence ID" value="NZ_FNEI01000015.1"/>
</dbReference>
<keyword evidence="3" id="KW-1185">Reference proteome</keyword>
<gene>
    <name evidence="2" type="ORF">SAMN05216555_1159</name>
</gene>
<dbReference type="AlphaFoldDB" id="A0A1G8VV83"/>
<evidence type="ECO:0000313" key="3">
    <source>
        <dbReference type="Proteomes" id="UP000182130"/>
    </source>
</evidence>
<feature type="domain" description="LytR/CpsA/Psr regulator C-terminal" evidence="1">
    <location>
        <begin position="98"/>
        <end position="182"/>
    </location>
</feature>
<evidence type="ECO:0000259" key="1">
    <source>
        <dbReference type="Pfam" id="PF13399"/>
    </source>
</evidence>
<dbReference type="InterPro" id="IPR027381">
    <property type="entry name" value="LytR/CpsA/Psr_C"/>
</dbReference>
<sequence>MARKQKDFSRLHGHRVVSGPELRATFAEEQGPAHPGRFRRRLFHGVVLTLLLGLIIAGVVGAWAVMTGVVRFPESVSSKAAEQACPATTFDYLPNNKVTVRVYNATGRTGLAKSIADQLKARGYKVAKVDNGQTRYSGAAQVISGPAGQAAAFNIQRNVAGTDYYQDERSDASVDLVLAPGFKELLKPALVDQTPGKLSCPRETRRIADDAKWPVLPSAAP</sequence>
<dbReference type="Gene3D" id="3.30.70.2390">
    <property type="match status" value="1"/>
</dbReference>
<dbReference type="OrthoDB" id="4864198at2"/>
<proteinExistence type="predicted"/>
<accession>A0A1G8VV83</accession>